<comment type="caution">
    <text evidence="1">The sequence shown here is derived from an EMBL/GenBank/DDBJ whole genome shotgun (WGS) entry which is preliminary data.</text>
</comment>
<evidence type="ECO:0000313" key="1">
    <source>
        <dbReference type="EMBL" id="KAH6661086.1"/>
    </source>
</evidence>
<dbReference type="Proteomes" id="UP000758603">
    <property type="component" value="Unassembled WGS sequence"/>
</dbReference>
<organism evidence="1 2">
    <name type="scientific">Truncatella angustata</name>
    <dbReference type="NCBI Taxonomy" id="152316"/>
    <lineage>
        <taxon>Eukaryota</taxon>
        <taxon>Fungi</taxon>
        <taxon>Dikarya</taxon>
        <taxon>Ascomycota</taxon>
        <taxon>Pezizomycotina</taxon>
        <taxon>Sordariomycetes</taxon>
        <taxon>Xylariomycetidae</taxon>
        <taxon>Amphisphaeriales</taxon>
        <taxon>Sporocadaceae</taxon>
        <taxon>Truncatella</taxon>
    </lineage>
</organism>
<reference evidence="1" key="1">
    <citation type="journal article" date="2021" name="Nat. Commun.">
        <title>Genetic determinants of endophytism in the Arabidopsis root mycobiome.</title>
        <authorList>
            <person name="Mesny F."/>
            <person name="Miyauchi S."/>
            <person name="Thiergart T."/>
            <person name="Pickel B."/>
            <person name="Atanasova L."/>
            <person name="Karlsson M."/>
            <person name="Huettel B."/>
            <person name="Barry K.W."/>
            <person name="Haridas S."/>
            <person name="Chen C."/>
            <person name="Bauer D."/>
            <person name="Andreopoulos W."/>
            <person name="Pangilinan J."/>
            <person name="LaButti K."/>
            <person name="Riley R."/>
            <person name="Lipzen A."/>
            <person name="Clum A."/>
            <person name="Drula E."/>
            <person name="Henrissat B."/>
            <person name="Kohler A."/>
            <person name="Grigoriev I.V."/>
            <person name="Martin F.M."/>
            <person name="Hacquard S."/>
        </authorList>
    </citation>
    <scope>NUCLEOTIDE SEQUENCE</scope>
    <source>
        <strain evidence="1">MPI-SDFR-AT-0073</strain>
    </source>
</reference>
<dbReference type="RefSeq" id="XP_045965217.1">
    <property type="nucleotide sequence ID" value="XM_046106522.1"/>
</dbReference>
<gene>
    <name evidence="1" type="ORF">BKA67DRAFT_654228</name>
</gene>
<dbReference type="AlphaFoldDB" id="A0A9P8UZY9"/>
<accession>A0A9P8UZY9</accession>
<keyword evidence="2" id="KW-1185">Reference proteome</keyword>
<dbReference type="GeneID" id="70135413"/>
<protein>
    <submittedName>
        <fullName evidence="1">Uncharacterized protein</fullName>
    </submittedName>
</protein>
<dbReference type="OrthoDB" id="5405126at2759"/>
<proteinExistence type="predicted"/>
<sequence>MSRRTVLSAVTTGNGAFEAVGRRIPQHASRSFTSTAQRNATKITHFTPTSSAELDSALSTIREKILLPSYLTLAQRKKIISSKWAKKLQVDPITIEIDGELSKFRYMNPFSGDIPNTRKSVVAAVEKFDGASDDDFANLRPLLEGVHATGRRLSDDFYAKILRIVGLKGRVYELVELARGSKKTGFRLDTSEKVNELLHFCQLRALEAEWSRPETQKALRWAEEVVELLEDEAHAPKTAQIEGDLPLNRDPQVLLAPLHLAAALVVKAGVQEERLVAKVNRLSSTIVKLWPAGHGLKKLHQLERYVEDMDYLLDANKFVALATPLLHGLELASQAVSEPALAAELQSRSRTLKSEIESAISEAAKKSKNGRGEVVYQKFYGGESS</sequence>
<evidence type="ECO:0000313" key="2">
    <source>
        <dbReference type="Proteomes" id="UP000758603"/>
    </source>
</evidence>
<dbReference type="EMBL" id="JAGPXC010000001">
    <property type="protein sequence ID" value="KAH6661086.1"/>
    <property type="molecule type" value="Genomic_DNA"/>
</dbReference>
<name>A0A9P8UZY9_9PEZI</name>